<reference evidence="2 3" key="1">
    <citation type="submission" date="2021-03" db="EMBL/GenBank/DDBJ databases">
        <title>Genomic Encyclopedia of Type Strains, Phase IV (KMG-IV): sequencing the most valuable type-strain genomes for metagenomic binning, comparative biology and taxonomic classification.</title>
        <authorList>
            <person name="Goeker M."/>
        </authorList>
    </citation>
    <scope>NUCLEOTIDE SEQUENCE [LARGE SCALE GENOMIC DNA]</scope>
    <source>
        <strain evidence="2 3">DSM 27512</strain>
    </source>
</reference>
<dbReference type="InterPro" id="IPR024072">
    <property type="entry name" value="DHFR-like_dom_sf"/>
</dbReference>
<dbReference type="PANTHER" id="PTHR38011:SF11">
    <property type="entry name" value="2,5-DIAMINO-6-RIBOSYLAMINO-4(3H)-PYRIMIDINONE 5'-PHOSPHATE REDUCTASE"/>
    <property type="match status" value="1"/>
</dbReference>
<sequence length="189" mass="21950">MENQRKVVLYIAQSLDGYIARENDEISWLSIVERDNEDYGYNEFVETVETVETVDTVFMGRKTYEKVLTFDVEFPHKGRNCYVLSKTLKGSDENVHFFSGDVDELIKKIKTEEGKDIFIDGGSEVVRAFRDKDLIDEYVISIIPILLGKGIRLFRDTDTENNLKLIESKAFESGLVQLRYERVKLEDKK</sequence>
<organism evidence="2 3">
    <name type="scientific">Acetoanaerobium pronyense</name>
    <dbReference type="NCBI Taxonomy" id="1482736"/>
    <lineage>
        <taxon>Bacteria</taxon>
        <taxon>Bacillati</taxon>
        <taxon>Bacillota</taxon>
        <taxon>Clostridia</taxon>
        <taxon>Peptostreptococcales</taxon>
        <taxon>Filifactoraceae</taxon>
        <taxon>Acetoanaerobium</taxon>
    </lineage>
</organism>
<dbReference type="Proteomes" id="UP001314903">
    <property type="component" value="Unassembled WGS sequence"/>
</dbReference>
<evidence type="ECO:0000313" key="2">
    <source>
        <dbReference type="EMBL" id="MBP2027300.1"/>
    </source>
</evidence>
<keyword evidence="3" id="KW-1185">Reference proteome</keyword>
<proteinExistence type="predicted"/>
<dbReference type="Pfam" id="PF01872">
    <property type="entry name" value="RibD_C"/>
    <property type="match status" value="1"/>
</dbReference>
<dbReference type="InterPro" id="IPR050765">
    <property type="entry name" value="Riboflavin_Biosynth_HTPR"/>
</dbReference>
<accession>A0ABS4KIW5</accession>
<comment type="caution">
    <text evidence="2">The sequence shown here is derived from an EMBL/GenBank/DDBJ whole genome shotgun (WGS) entry which is preliminary data.</text>
</comment>
<dbReference type="EC" id="1.5.1.3" evidence="2"/>
<dbReference type="SUPFAM" id="SSF53597">
    <property type="entry name" value="Dihydrofolate reductase-like"/>
    <property type="match status" value="1"/>
</dbReference>
<dbReference type="GO" id="GO:0004146">
    <property type="term" value="F:dihydrofolate reductase activity"/>
    <property type="evidence" value="ECO:0007669"/>
    <property type="project" value="UniProtKB-EC"/>
</dbReference>
<keyword evidence="2" id="KW-0560">Oxidoreductase</keyword>
<dbReference type="RefSeq" id="WP_209660263.1">
    <property type="nucleotide sequence ID" value="NZ_JAGGLI010000009.1"/>
</dbReference>
<dbReference type="Gene3D" id="3.40.430.10">
    <property type="entry name" value="Dihydrofolate Reductase, subunit A"/>
    <property type="match status" value="1"/>
</dbReference>
<dbReference type="PANTHER" id="PTHR38011">
    <property type="entry name" value="DIHYDROFOLATE REDUCTASE FAMILY PROTEIN (AFU_ORTHOLOGUE AFUA_8G06820)"/>
    <property type="match status" value="1"/>
</dbReference>
<feature type="domain" description="Bacterial bifunctional deaminase-reductase C-terminal" evidence="1">
    <location>
        <begin position="5"/>
        <end position="176"/>
    </location>
</feature>
<evidence type="ECO:0000259" key="1">
    <source>
        <dbReference type="Pfam" id="PF01872"/>
    </source>
</evidence>
<evidence type="ECO:0000313" key="3">
    <source>
        <dbReference type="Proteomes" id="UP001314903"/>
    </source>
</evidence>
<protein>
    <submittedName>
        <fullName evidence="2">Dihydrofolate reductase</fullName>
        <ecNumber evidence="2">1.5.1.3</ecNumber>
    </submittedName>
</protein>
<dbReference type="EMBL" id="JAGGLI010000009">
    <property type="protein sequence ID" value="MBP2027300.1"/>
    <property type="molecule type" value="Genomic_DNA"/>
</dbReference>
<dbReference type="InterPro" id="IPR002734">
    <property type="entry name" value="RibDG_C"/>
</dbReference>
<name>A0ABS4KIW5_9FIRM</name>
<gene>
    <name evidence="2" type="ORF">J2Z35_001094</name>
</gene>